<sequence length="433" mass="48474">MKRPVSGPWRLAQYRWRTNAEYQWKALRSALDWTVWLYIAIPALLLGIKFYYDWWTLPLPASWVALPREVWLLPFLLPVLTGTLHTWSEAGDVLFLRQKKAWWRRLAAFGVLMYTVRSIVMTGLIGVVAAPWLMKGYGLSAGELAAFGAGIASLTAVAACVRNRVQTEWHGWRRWGLGLLAGAVVIAAYCGLVYILSIHPLLPLGGALLLCILTVPFIRYRLHVTHAFERDVELESQSRMRLTALLLSQSMDKPARRKRKRGLLFPRSGYFMKRKHGGQVIGSLAVKSLLRSRNHFMFYLRFAGVGLSAVVVSVISSPTLYYLIVPVLCGVLSYWLSLYWREFIEGDVPSMFSFRSSHLQQAAAHMVQVLASVPGFLWALAGGLFIAPPLVAVGMGLIGGLAAGAIGTIIVQMKGWKQKTKEEKEEKENQFGA</sequence>
<feature type="transmembrane region" description="Helical" evidence="1">
    <location>
        <begin position="392"/>
        <end position="411"/>
    </location>
</feature>
<keyword evidence="5" id="KW-1185">Reference proteome</keyword>
<feature type="transmembrane region" description="Helical" evidence="1">
    <location>
        <begin position="175"/>
        <end position="195"/>
    </location>
</feature>
<dbReference type="InterPro" id="IPR010288">
    <property type="entry name" value="EcsB_ABC"/>
</dbReference>
<dbReference type="Proteomes" id="UP001209276">
    <property type="component" value="Unassembled WGS sequence"/>
</dbReference>
<keyword evidence="1" id="KW-0812">Transmembrane</keyword>
<keyword evidence="1" id="KW-0472">Membrane</keyword>
<evidence type="ECO:0000313" key="5">
    <source>
        <dbReference type="Proteomes" id="UP001209276"/>
    </source>
</evidence>
<feature type="transmembrane region" description="Helical" evidence="1">
    <location>
        <begin position="144"/>
        <end position="163"/>
    </location>
</feature>
<feature type="transmembrane region" description="Helical" evidence="1">
    <location>
        <begin position="33"/>
        <end position="52"/>
    </location>
</feature>
<evidence type="ECO:0000256" key="1">
    <source>
        <dbReference type="SAM" id="Phobius"/>
    </source>
</evidence>
<evidence type="ECO:0000313" key="2">
    <source>
        <dbReference type="EMBL" id="MCY9608352.1"/>
    </source>
</evidence>
<evidence type="ECO:0000313" key="4">
    <source>
        <dbReference type="Proteomes" id="UP000315377"/>
    </source>
</evidence>
<feature type="transmembrane region" description="Helical" evidence="1">
    <location>
        <begin position="321"/>
        <end position="341"/>
    </location>
</feature>
<dbReference type="GeneID" id="76998160"/>
<feature type="transmembrane region" description="Helical" evidence="1">
    <location>
        <begin position="296"/>
        <end position="315"/>
    </location>
</feature>
<protein>
    <submittedName>
        <fullName evidence="3">ABC transporter permease</fullName>
    </submittedName>
</protein>
<reference evidence="3 4" key="1">
    <citation type="submission" date="2019-07" db="EMBL/GenBank/DDBJ databases">
        <title>Paenibacillus thiaminolyticus NRRL B-4156.</title>
        <authorList>
            <person name="Hehnly C."/>
            <person name="Zhang L."/>
        </authorList>
    </citation>
    <scope>NUCLEOTIDE SEQUENCE [LARGE SCALE GENOMIC DNA]</scope>
    <source>
        <strain evidence="3 4">NRRL B-4156</strain>
    </source>
</reference>
<dbReference type="EMBL" id="JAMDMM010000024">
    <property type="protein sequence ID" value="MCY9608352.1"/>
    <property type="molecule type" value="Genomic_DNA"/>
</dbReference>
<keyword evidence="1" id="KW-1133">Transmembrane helix</keyword>
<dbReference type="RefSeq" id="WP_087443998.1">
    <property type="nucleotide sequence ID" value="NZ_CABMNB010000039.1"/>
</dbReference>
<dbReference type="Proteomes" id="UP000315377">
    <property type="component" value="Chromosome"/>
</dbReference>
<gene>
    <name evidence="3" type="ORF">FLT43_19550</name>
    <name evidence="2" type="ORF">M5W83_14480</name>
</gene>
<feature type="transmembrane region" description="Helical" evidence="1">
    <location>
        <begin position="201"/>
        <end position="220"/>
    </location>
</feature>
<dbReference type="Pfam" id="PF05975">
    <property type="entry name" value="EcsB"/>
    <property type="match status" value="1"/>
</dbReference>
<reference evidence="2 5" key="2">
    <citation type="submission" date="2022-05" db="EMBL/GenBank/DDBJ databases">
        <title>Genome Sequencing of Bee-Associated Microbes.</title>
        <authorList>
            <person name="Dunlap C."/>
        </authorList>
    </citation>
    <scope>NUCLEOTIDE SEQUENCE [LARGE SCALE GENOMIC DNA]</scope>
    <source>
        <strain evidence="2 5">NRRL B-14613</strain>
    </source>
</reference>
<dbReference type="AlphaFoldDB" id="A0AAP9J1X4"/>
<feature type="transmembrane region" description="Helical" evidence="1">
    <location>
        <begin position="107"/>
        <end position="132"/>
    </location>
</feature>
<proteinExistence type="predicted"/>
<name>A0AAP9J1X4_PANTH</name>
<feature type="transmembrane region" description="Helical" evidence="1">
    <location>
        <begin position="362"/>
        <end position="386"/>
    </location>
</feature>
<dbReference type="EMBL" id="CP041405">
    <property type="protein sequence ID" value="QDM45426.1"/>
    <property type="molecule type" value="Genomic_DNA"/>
</dbReference>
<evidence type="ECO:0000313" key="3">
    <source>
        <dbReference type="EMBL" id="QDM45426.1"/>
    </source>
</evidence>
<dbReference type="GO" id="GO:0016020">
    <property type="term" value="C:membrane"/>
    <property type="evidence" value="ECO:0007669"/>
    <property type="project" value="InterPro"/>
</dbReference>
<organism evidence="3 4">
    <name type="scientific">Paenibacillus thiaminolyticus</name>
    <name type="common">Bacillus thiaminolyticus</name>
    <dbReference type="NCBI Taxonomy" id="49283"/>
    <lineage>
        <taxon>Bacteria</taxon>
        <taxon>Bacillati</taxon>
        <taxon>Bacillota</taxon>
        <taxon>Bacilli</taxon>
        <taxon>Bacillales</taxon>
        <taxon>Paenibacillaceae</taxon>
        <taxon>Paenibacillus</taxon>
    </lineage>
</organism>
<accession>A0AAP9J1X4</accession>
<feature type="transmembrane region" description="Helical" evidence="1">
    <location>
        <begin position="72"/>
        <end position="95"/>
    </location>
</feature>